<dbReference type="Proteomes" id="UP000006034">
    <property type="component" value="Unassembled WGS sequence"/>
</dbReference>
<evidence type="ECO:0000313" key="5">
    <source>
        <dbReference type="EMBL" id="EFV44113.1"/>
    </source>
</evidence>
<evidence type="ECO:0000256" key="1">
    <source>
        <dbReference type="ARBA" id="ARBA00022801"/>
    </source>
</evidence>
<feature type="signal peptide" evidence="3">
    <location>
        <begin position="1"/>
        <end position="21"/>
    </location>
</feature>
<dbReference type="InterPro" id="IPR050261">
    <property type="entry name" value="FrsA_esterase"/>
</dbReference>
<dbReference type="Pfam" id="PF01738">
    <property type="entry name" value="DLH"/>
    <property type="match status" value="1"/>
</dbReference>
<dbReference type="AlphaFoldDB" id="E5Y7A1"/>
<protein>
    <recommendedName>
        <fullName evidence="4">Dienelactone hydrolase domain-containing protein</fullName>
    </recommendedName>
</protein>
<dbReference type="PANTHER" id="PTHR22946:SF9">
    <property type="entry name" value="POLYKETIDE TRANSFERASE AF380"/>
    <property type="match status" value="1"/>
</dbReference>
<keyword evidence="1" id="KW-0378">Hydrolase</keyword>
<dbReference type="PIRSF" id="PIRSF031982">
    <property type="entry name" value="UCP031982_abhydr"/>
    <property type="match status" value="1"/>
</dbReference>
<keyword evidence="3" id="KW-0732">Signal</keyword>
<reference evidence="5 6" key="2">
    <citation type="submission" date="2013-04" db="EMBL/GenBank/DDBJ databases">
        <title>The Genome Sequence of Bilophila wadsworthia 3_1_6.</title>
        <authorList>
            <consortium name="The Broad Institute Genomics Platform"/>
            <person name="Earl A."/>
            <person name="Ward D."/>
            <person name="Feldgarden M."/>
            <person name="Gevers D."/>
            <person name="Sibley C."/>
            <person name="Strauss J."/>
            <person name="Allen-Vercoe E."/>
            <person name="Walker B."/>
            <person name="Young S."/>
            <person name="Zeng Q."/>
            <person name="Gargeya S."/>
            <person name="Fitzgerald M."/>
            <person name="Haas B."/>
            <person name="Abouelleil A."/>
            <person name="Allen A.W."/>
            <person name="Alvarado L."/>
            <person name="Arachchi H.M."/>
            <person name="Berlin A.M."/>
            <person name="Chapman S.B."/>
            <person name="Gainer-Dewar J."/>
            <person name="Goldberg J."/>
            <person name="Griggs A."/>
            <person name="Gujja S."/>
            <person name="Hansen M."/>
            <person name="Howarth C."/>
            <person name="Imamovic A."/>
            <person name="Ireland A."/>
            <person name="Larimer J."/>
            <person name="McCowan C."/>
            <person name="Murphy C."/>
            <person name="Pearson M."/>
            <person name="Poon T.W."/>
            <person name="Priest M."/>
            <person name="Roberts A."/>
            <person name="Saif S."/>
            <person name="Shea T."/>
            <person name="Sisk P."/>
            <person name="Sykes S."/>
            <person name="Wortman J."/>
            <person name="Nusbaum C."/>
            <person name="Birren B."/>
        </authorList>
    </citation>
    <scope>NUCLEOTIDE SEQUENCE [LARGE SCALE GENOMIC DNA]</scope>
    <source>
        <strain evidence="5 6">3_1_6</strain>
    </source>
</reference>
<dbReference type="ESTHER" id="bilwa-e5y7a1">
    <property type="family name" value="UCP031982"/>
</dbReference>
<feature type="domain" description="Dienelactone hydrolase" evidence="4">
    <location>
        <begin position="70"/>
        <end position="180"/>
    </location>
</feature>
<dbReference type="SUPFAM" id="SSF53474">
    <property type="entry name" value="alpha/beta-Hydrolases"/>
    <property type="match status" value="1"/>
</dbReference>
<feature type="chain" id="PRO_5003203026" description="Dienelactone hydrolase domain-containing protein" evidence="3">
    <location>
        <begin position="22"/>
        <end position="368"/>
    </location>
</feature>
<accession>E5Y7A1</accession>
<dbReference type="InterPro" id="IPR002925">
    <property type="entry name" value="Dienelactn_hydro"/>
</dbReference>
<dbReference type="eggNOG" id="COG4188">
    <property type="taxonomic scope" value="Bacteria"/>
</dbReference>
<dbReference type="InterPro" id="IPR016986">
    <property type="entry name" value="UCP031982_abhydr"/>
</dbReference>
<evidence type="ECO:0000313" key="6">
    <source>
        <dbReference type="Proteomes" id="UP000006034"/>
    </source>
</evidence>
<dbReference type="Gene3D" id="3.40.50.1820">
    <property type="entry name" value="alpha/beta hydrolase"/>
    <property type="match status" value="1"/>
</dbReference>
<gene>
    <name evidence="5" type="ORF">HMPREF0179_02065</name>
</gene>
<dbReference type="PANTHER" id="PTHR22946">
    <property type="entry name" value="DIENELACTONE HYDROLASE DOMAIN-CONTAINING PROTEIN-RELATED"/>
    <property type="match status" value="1"/>
</dbReference>
<reference evidence="5 6" key="1">
    <citation type="submission" date="2010-10" db="EMBL/GenBank/DDBJ databases">
        <authorList>
            <consortium name="The Broad Institute Genome Sequencing Platform"/>
            <person name="Ward D."/>
            <person name="Earl A."/>
            <person name="Feldgarden M."/>
            <person name="Young S.K."/>
            <person name="Gargeya S."/>
            <person name="Zeng Q."/>
            <person name="Alvarado L."/>
            <person name="Berlin A."/>
            <person name="Bochicchio J."/>
            <person name="Chapman S.B."/>
            <person name="Chen Z."/>
            <person name="Freedman E."/>
            <person name="Gellesch M."/>
            <person name="Goldberg J."/>
            <person name="Griggs A."/>
            <person name="Gujja S."/>
            <person name="Heilman E."/>
            <person name="Heiman D."/>
            <person name="Howarth C."/>
            <person name="Mehta T."/>
            <person name="Neiman D."/>
            <person name="Pearson M."/>
            <person name="Roberts A."/>
            <person name="Saif S."/>
            <person name="Shea T."/>
            <person name="Shenoy N."/>
            <person name="Sisk P."/>
            <person name="Stolte C."/>
            <person name="Sykes S."/>
            <person name="White J."/>
            <person name="Yandava C."/>
            <person name="Allen-Vercoe E."/>
            <person name="Sibley C."/>
            <person name="Ambrose C.E."/>
            <person name="Strauss J."/>
            <person name="Daigneault M."/>
            <person name="Haas B."/>
            <person name="Nusbaum C."/>
            <person name="Birren B."/>
        </authorList>
    </citation>
    <scope>NUCLEOTIDE SEQUENCE [LARGE SCALE GENOMIC DNA]</scope>
    <source>
        <strain evidence="5 6">3_1_6</strain>
    </source>
</reference>
<organism evidence="5 6">
    <name type="scientific">Bilophila wadsworthia (strain 3_1_6)</name>
    <dbReference type="NCBI Taxonomy" id="563192"/>
    <lineage>
        <taxon>Bacteria</taxon>
        <taxon>Pseudomonadati</taxon>
        <taxon>Thermodesulfobacteriota</taxon>
        <taxon>Desulfovibrionia</taxon>
        <taxon>Desulfovibrionales</taxon>
        <taxon>Desulfovibrionaceae</taxon>
        <taxon>Bilophila</taxon>
    </lineage>
</organism>
<name>E5Y7A1_BILW3</name>
<dbReference type="STRING" id="563192.HMPREF0179_02065"/>
<proteinExistence type="predicted"/>
<sequence length="368" mass="40044">MTRRFLFFLLAFLILTCTAYAAPLQPGFKTLGIWDPAKNVRLDFAVWYPSRSAPFQVNYGDWNFSAARGRPPVEGKHPLILLSHDSAGSRFSLHELASELARNGFVVLAFTHPGDNVDDMGALFMPVQVTDRAKQLTQALDIALADPETAPLIDPDRIGVLGVGPGGTAAMLIAGARLDATGWPIYCAGKEENADPYCTPWARQRMGAFSTTPNLSAPYRDRRVRAAAAVSPSYAMMFTPASLSRIRIPLLLLRAERTPLYTLQHAERLLSAMPQPPQLGVLPDADTASLMSSCGGNLDQTLPEMCLAVSPSRRKAIQAKMAAESAAFFLKYLGTPNPPPLPPEPEDNPQITSHPATPEKNAARKKKR</sequence>
<keyword evidence="6" id="KW-1185">Reference proteome</keyword>
<dbReference type="HOGENOM" id="CLU_045366_0_0_7"/>
<evidence type="ECO:0000259" key="4">
    <source>
        <dbReference type="Pfam" id="PF01738"/>
    </source>
</evidence>
<dbReference type="OrthoDB" id="192696at2"/>
<dbReference type="RefSeq" id="WP_005027855.1">
    <property type="nucleotide sequence ID" value="NZ_KE150238.1"/>
</dbReference>
<dbReference type="GeneID" id="78085206"/>
<dbReference type="EMBL" id="ADCP02000001">
    <property type="protein sequence ID" value="EFV44113.1"/>
    <property type="molecule type" value="Genomic_DNA"/>
</dbReference>
<feature type="region of interest" description="Disordered" evidence="2">
    <location>
        <begin position="333"/>
        <end position="368"/>
    </location>
</feature>
<dbReference type="InterPro" id="IPR029058">
    <property type="entry name" value="AB_hydrolase_fold"/>
</dbReference>
<dbReference type="GO" id="GO:0052689">
    <property type="term" value="F:carboxylic ester hydrolase activity"/>
    <property type="evidence" value="ECO:0007669"/>
    <property type="project" value="UniProtKB-ARBA"/>
</dbReference>
<evidence type="ECO:0000256" key="3">
    <source>
        <dbReference type="SAM" id="SignalP"/>
    </source>
</evidence>
<comment type="caution">
    <text evidence="5">The sequence shown here is derived from an EMBL/GenBank/DDBJ whole genome shotgun (WGS) entry which is preliminary data.</text>
</comment>
<evidence type="ECO:0000256" key="2">
    <source>
        <dbReference type="SAM" id="MobiDB-lite"/>
    </source>
</evidence>